<evidence type="ECO:0000256" key="4">
    <source>
        <dbReference type="SAM" id="MobiDB-lite"/>
    </source>
</evidence>
<dbReference type="SMART" id="SM00398">
    <property type="entry name" value="HMG"/>
    <property type="match status" value="1"/>
</dbReference>
<proteinExistence type="predicted"/>
<evidence type="ECO:0000256" key="3">
    <source>
        <dbReference type="PROSITE-ProRule" id="PRU00267"/>
    </source>
</evidence>
<organism evidence="6 7">
    <name type="scientific">Chrysochromulina tobinii</name>
    <dbReference type="NCBI Taxonomy" id="1460289"/>
    <lineage>
        <taxon>Eukaryota</taxon>
        <taxon>Haptista</taxon>
        <taxon>Haptophyta</taxon>
        <taxon>Prymnesiophyceae</taxon>
        <taxon>Prymnesiales</taxon>
        <taxon>Chrysochromulinaceae</taxon>
        <taxon>Chrysochromulina</taxon>
    </lineage>
</organism>
<dbReference type="SUPFAM" id="SSF47095">
    <property type="entry name" value="HMG-box"/>
    <property type="match status" value="1"/>
</dbReference>
<dbReference type="Proteomes" id="UP000037460">
    <property type="component" value="Unassembled WGS sequence"/>
</dbReference>
<keyword evidence="3" id="KW-0539">Nucleus</keyword>
<dbReference type="OrthoDB" id="1919336at2759"/>
<name>A0A0M0JGD8_9EUKA</name>
<feature type="domain" description="HMG box" evidence="5">
    <location>
        <begin position="58"/>
        <end position="126"/>
    </location>
</feature>
<dbReference type="InterPro" id="IPR009071">
    <property type="entry name" value="HMG_box_dom"/>
</dbReference>
<feature type="compositionally biased region" description="Polar residues" evidence="4">
    <location>
        <begin position="18"/>
        <end position="39"/>
    </location>
</feature>
<dbReference type="GO" id="GO:0005634">
    <property type="term" value="C:nucleus"/>
    <property type="evidence" value="ECO:0007669"/>
    <property type="project" value="UniProtKB-UniRule"/>
</dbReference>
<dbReference type="PANTHER" id="PTHR10270">
    <property type="entry name" value="SOX TRANSCRIPTION FACTOR"/>
    <property type="match status" value="1"/>
</dbReference>
<dbReference type="GO" id="GO:0001228">
    <property type="term" value="F:DNA-binding transcription activator activity, RNA polymerase II-specific"/>
    <property type="evidence" value="ECO:0007669"/>
    <property type="project" value="TreeGrafter"/>
</dbReference>
<feature type="region of interest" description="Disordered" evidence="4">
    <location>
        <begin position="164"/>
        <end position="202"/>
    </location>
</feature>
<dbReference type="PANTHER" id="PTHR10270:SF161">
    <property type="entry name" value="SEX-DETERMINING REGION Y PROTEIN"/>
    <property type="match status" value="1"/>
</dbReference>
<keyword evidence="7" id="KW-1185">Reference proteome</keyword>
<dbReference type="InterPro" id="IPR036910">
    <property type="entry name" value="HMG_box_dom_sf"/>
</dbReference>
<evidence type="ECO:0000313" key="6">
    <source>
        <dbReference type="EMBL" id="KOO25308.1"/>
    </source>
</evidence>
<feature type="DNA-binding region" description="HMG box" evidence="3">
    <location>
        <begin position="58"/>
        <end position="126"/>
    </location>
</feature>
<evidence type="ECO:0000259" key="5">
    <source>
        <dbReference type="PROSITE" id="PS50118"/>
    </source>
</evidence>
<feature type="region of interest" description="Disordered" evidence="4">
    <location>
        <begin position="1"/>
        <end position="62"/>
    </location>
</feature>
<accession>A0A0M0JGD8</accession>
<dbReference type="InterPro" id="IPR050140">
    <property type="entry name" value="SRY-related_HMG-box_TF-like"/>
</dbReference>
<gene>
    <name evidence="6" type="ORF">Ctob_010523</name>
</gene>
<keyword evidence="2" id="KW-0804">Transcription</keyword>
<protein>
    <submittedName>
        <fullName evidence="6">Transcription factor oxj2</fullName>
    </submittedName>
</protein>
<dbReference type="PROSITE" id="PS50118">
    <property type="entry name" value="HMG_BOX_2"/>
    <property type="match status" value="1"/>
</dbReference>
<dbReference type="GO" id="GO:0000978">
    <property type="term" value="F:RNA polymerase II cis-regulatory region sequence-specific DNA binding"/>
    <property type="evidence" value="ECO:0007669"/>
    <property type="project" value="TreeGrafter"/>
</dbReference>
<dbReference type="EMBL" id="JWZX01002993">
    <property type="protein sequence ID" value="KOO25308.1"/>
    <property type="molecule type" value="Genomic_DNA"/>
</dbReference>
<keyword evidence="1 3" id="KW-0238">DNA-binding</keyword>
<dbReference type="Gene3D" id="1.10.30.10">
    <property type="entry name" value="High mobility group box domain"/>
    <property type="match status" value="1"/>
</dbReference>
<evidence type="ECO:0000313" key="7">
    <source>
        <dbReference type="Proteomes" id="UP000037460"/>
    </source>
</evidence>
<sequence>MRRSVRAKAPTAHRLDSQRASSPSASEVTLGATPSSSPSPEDIARHAAPPTLREDGTPKRPMNAFILFSNEKRSELADRNPQMSNAAVSVLLGQCWRDMPAHEKSSYVIAARRIKEEFAAAYPEARSRGIRKGKRKTMGGARVSRTLAPPSLHALALVGSRLNQQSTYSQPEEEHEESEYSYHSHQSQQARGEPERSSPSLLDQLCTVAENEHTAAAQMLSALSAF</sequence>
<evidence type="ECO:0000256" key="2">
    <source>
        <dbReference type="ARBA" id="ARBA00023163"/>
    </source>
</evidence>
<dbReference type="GO" id="GO:0030154">
    <property type="term" value="P:cell differentiation"/>
    <property type="evidence" value="ECO:0007669"/>
    <property type="project" value="TreeGrafter"/>
</dbReference>
<evidence type="ECO:0000256" key="1">
    <source>
        <dbReference type="ARBA" id="ARBA00023125"/>
    </source>
</evidence>
<reference evidence="7" key="1">
    <citation type="journal article" date="2015" name="PLoS Genet.">
        <title>Genome Sequence and Transcriptome Analyses of Chrysochromulina tobin: Metabolic Tools for Enhanced Algal Fitness in the Prominent Order Prymnesiales (Haptophyceae).</title>
        <authorList>
            <person name="Hovde B.T."/>
            <person name="Deodato C.R."/>
            <person name="Hunsperger H.M."/>
            <person name="Ryken S.A."/>
            <person name="Yost W."/>
            <person name="Jha R.K."/>
            <person name="Patterson J."/>
            <person name="Monnat R.J. Jr."/>
            <person name="Barlow S.B."/>
            <person name="Starkenburg S.R."/>
            <person name="Cattolico R.A."/>
        </authorList>
    </citation>
    <scope>NUCLEOTIDE SEQUENCE</scope>
    <source>
        <strain evidence="7">CCMP291</strain>
    </source>
</reference>
<dbReference type="Pfam" id="PF00505">
    <property type="entry name" value="HMG_box"/>
    <property type="match status" value="1"/>
</dbReference>
<dbReference type="AlphaFoldDB" id="A0A0M0JGD8"/>
<comment type="caution">
    <text evidence="6">The sequence shown here is derived from an EMBL/GenBank/DDBJ whole genome shotgun (WGS) entry which is preliminary data.</text>
</comment>